<dbReference type="Proteomes" id="UP000499080">
    <property type="component" value="Unassembled WGS sequence"/>
</dbReference>
<comment type="caution">
    <text evidence="1">The sequence shown here is derived from an EMBL/GenBank/DDBJ whole genome shotgun (WGS) entry which is preliminary data.</text>
</comment>
<evidence type="ECO:0000313" key="2">
    <source>
        <dbReference type="Proteomes" id="UP000499080"/>
    </source>
</evidence>
<organism evidence="1 2">
    <name type="scientific">Araneus ventricosus</name>
    <name type="common">Orbweaver spider</name>
    <name type="synonym">Epeira ventricosa</name>
    <dbReference type="NCBI Taxonomy" id="182803"/>
    <lineage>
        <taxon>Eukaryota</taxon>
        <taxon>Metazoa</taxon>
        <taxon>Ecdysozoa</taxon>
        <taxon>Arthropoda</taxon>
        <taxon>Chelicerata</taxon>
        <taxon>Arachnida</taxon>
        <taxon>Araneae</taxon>
        <taxon>Araneomorphae</taxon>
        <taxon>Entelegynae</taxon>
        <taxon>Araneoidea</taxon>
        <taxon>Araneidae</taxon>
        <taxon>Araneus</taxon>
    </lineage>
</organism>
<protein>
    <submittedName>
        <fullName evidence="1">Uncharacterized protein</fullName>
    </submittedName>
</protein>
<dbReference type="AlphaFoldDB" id="A0A4Y2BA01"/>
<gene>
    <name evidence="1" type="ORF">AVEN_255185_1</name>
</gene>
<name>A0A4Y2BA01_ARAVE</name>
<keyword evidence="2" id="KW-1185">Reference proteome</keyword>
<reference evidence="1 2" key="1">
    <citation type="journal article" date="2019" name="Sci. Rep.">
        <title>Orb-weaving spider Araneus ventricosus genome elucidates the spidroin gene catalogue.</title>
        <authorList>
            <person name="Kono N."/>
            <person name="Nakamura H."/>
            <person name="Ohtoshi R."/>
            <person name="Moran D.A.P."/>
            <person name="Shinohara A."/>
            <person name="Yoshida Y."/>
            <person name="Fujiwara M."/>
            <person name="Mori M."/>
            <person name="Tomita M."/>
            <person name="Arakawa K."/>
        </authorList>
    </citation>
    <scope>NUCLEOTIDE SEQUENCE [LARGE SCALE GENOMIC DNA]</scope>
</reference>
<evidence type="ECO:0000313" key="1">
    <source>
        <dbReference type="EMBL" id="GBL89040.1"/>
    </source>
</evidence>
<dbReference type="OrthoDB" id="10592417at2759"/>
<proteinExistence type="predicted"/>
<sequence length="165" mass="18681">MYLELIRKKHTIGIEIYGEYFKQHSRALSGHAVARPTNCQRSTEETGSNVLLQSCYASKHDRFLLIQQDEYPNLRLDIPQLVLIRLTSPSAIYRWRGYASRQVFSAEPGWIGAMAVLQGLVSEQINQCGWSLQLKGPAHLLKGSLLIGLGELKCFARNSFRLGEF</sequence>
<dbReference type="EMBL" id="BGPR01000063">
    <property type="protein sequence ID" value="GBL89040.1"/>
    <property type="molecule type" value="Genomic_DNA"/>
</dbReference>
<accession>A0A4Y2BA01</accession>